<sequence length="132" mass="15354">MFLRNMKKKITTLQVKQKEELKRARDDADVENLSTGQYEKIQTVLIIDEIQLIYKNGKQNQADVSKKYAGSAADFWDTIKLCFQGINLYVTNVFCTSGNCKKSLANKLLYSRTLISNEWQKAKRFSYSMFLF</sequence>
<dbReference type="AlphaFoldDB" id="U9SUQ6"/>
<organism evidence="1">
    <name type="scientific">Rhizophagus irregularis (strain DAOM 181602 / DAOM 197198 / MUCL 43194)</name>
    <name type="common">Arbuscular mycorrhizal fungus</name>
    <name type="synonym">Glomus intraradices</name>
    <dbReference type="NCBI Taxonomy" id="747089"/>
    <lineage>
        <taxon>Eukaryota</taxon>
        <taxon>Fungi</taxon>
        <taxon>Fungi incertae sedis</taxon>
        <taxon>Mucoromycota</taxon>
        <taxon>Glomeromycotina</taxon>
        <taxon>Glomeromycetes</taxon>
        <taxon>Glomerales</taxon>
        <taxon>Glomeraceae</taxon>
        <taxon>Rhizophagus</taxon>
    </lineage>
</organism>
<accession>U9SUQ6</accession>
<proteinExistence type="predicted"/>
<dbReference type="HOGENOM" id="CLU_1918210_0_0_1"/>
<name>U9SUQ6_RHIID</name>
<evidence type="ECO:0000313" key="1">
    <source>
        <dbReference type="EMBL" id="ERZ99673.1"/>
    </source>
</evidence>
<gene>
    <name evidence="1" type="ORF">GLOINDRAFT_9266</name>
</gene>
<protein>
    <submittedName>
        <fullName evidence="1">Uncharacterized protein</fullName>
    </submittedName>
</protein>
<reference evidence="1" key="1">
    <citation type="submission" date="2013-07" db="EMBL/GenBank/DDBJ databases">
        <title>The genome of an arbuscular mycorrhizal fungus provides insights into the evolution of the oldest plant symbiosis.</title>
        <authorList>
            <consortium name="DOE Joint Genome Institute"/>
            <person name="Tisserant E."/>
            <person name="Malbreil M."/>
            <person name="Kuo A."/>
            <person name="Kohler A."/>
            <person name="Symeonidi A."/>
            <person name="Balestrini R."/>
            <person name="Charron P."/>
            <person name="Duensing N."/>
            <person name="Frei-dit-Frey N."/>
            <person name="Gianinazzi-Pearson V."/>
            <person name="Gilbert B."/>
            <person name="Handa Y."/>
            <person name="Hijri M."/>
            <person name="Kaul R."/>
            <person name="Kawaguchi M."/>
            <person name="Krajinski F."/>
            <person name="Lammers P."/>
            <person name="Lapierre D."/>
            <person name="Masclaux F.G."/>
            <person name="Murat C."/>
            <person name="Morin E."/>
            <person name="Ndikumana S."/>
            <person name="Pagni M."/>
            <person name="Petitpierre D."/>
            <person name="Requena N."/>
            <person name="Rosikiewicz P."/>
            <person name="Riley R."/>
            <person name="Saito K."/>
            <person name="San Clemente H."/>
            <person name="Shapiro H."/>
            <person name="van Tuinen D."/>
            <person name="Becard G."/>
            <person name="Bonfante P."/>
            <person name="Paszkowski U."/>
            <person name="Shachar-Hill Y."/>
            <person name="Young J.P."/>
            <person name="Sanders I.R."/>
            <person name="Henrissat B."/>
            <person name="Rensing S.A."/>
            <person name="Grigoriev I.V."/>
            <person name="Corradi N."/>
            <person name="Roux C."/>
            <person name="Martin F."/>
        </authorList>
    </citation>
    <scope>NUCLEOTIDE SEQUENCE</scope>
    <source>
        <strain evidence="1">DAOM 197198</strain>
    </source>
</reference>
<dbReference type="EMBL" id="KI297783">
    <property type="protein sequence ID" value="ERZ99673.1"/>
    <property type="molecule type" value="Genomic_DNA"/>
</dbReference>